<organism evidence="12 13">
    <name type="scientific">Capillibacterium thermochitinicola</name>
    <dbReference type="NCBI Taxonomy" id="2699427"/>
    <lineage>
        <taxon>Bacteria</taxon>
        <taxon>Bacillati</taxon>
        <taxon>Bacillota</taxon>
        <taxon>Capillibacterium</taxon>
    </lineage>
</organism>
<evidence type="ECO:0000256" key="3">
    <source>
        <dbReference type="ARBA" id="ARBA00022516"/>
    </source>
</evidence>
<evidence type="ECO:0000256" key="6">
    <source>
        <dbReference type="ARBA" id="ARBA00023098"/>
    </source>
</evidence>
<feature type="domain" description="Beta-ketoacyl-[acyl-carrier-protein] synthase III C-terminal" evidence="10">
    <location>
        <begin position="226"/>
        <end position="313"/>
    </location>
</feature>
<dbReference type="SUPFAM" id="SSF53901">
    <property type="entry name" value="Thiolase-like"/>
    <property type="match status" value="1"/>
</dbReference>
<evidence type="ECO:0000313" key="13">
    <source>
        <dbReference type="Proteomes" id="UP000657177"/>
    </source>
</evidence>
<protein>
    <recommendedName>
        <fullName evidence="9">Beta-ketoacyl-[acyl-carrier-protein] synthase III</fullName>
        <shortName evidence="9">Beta-ketoacyl-ACP synthase III</shortName>
        <shortName evidence="9">KAS III</shortName>
        <ecNumber evidence="9">2.3.1.180</ecNumber>
    </recommendedName>
    <alternativeName>
        <fullName evidence="9">3-oxoacyl-[acyl-carrier-protein] synthase 3</fullName>
    </alternativeName>
    <alternativeName>
        <fullName evidence="9">3-oxoacyl-[acyl-carrier-protein] synthase III</fullName>
    </alternativeName>
</protein>
<dbReference type="PANTHER" id="PTHR34069">
    <property type="entry name" value="3-OXOACYL-[ACYL-CARRIER-PROTEIN] SYNTHASE 3"/>
    <property type="match status" value="1"/>
</dbReference>
<keyword evidence="9" id="KW-0511">Multifunctional enzyme</keyword>
<dbReference type="GO" id="GO:0005737">
    <property type="term" value="C:cytoplasm"/>
    <property type="evidence" value="ECO:0007669"/>
    <property type="project" value="UniProtKB-SubCell"/>
</dbReference>
<accession>A0A8J6I118</accession>
<keyword evidence="3 9" id="KW-0444">Lipid biosynthesis</keyword>
<proteinExistence type="inferred from homology"/>
<dbReference type="InterPro" id="IPR016039">
    <property type="entry name" value="Thiolase-like"/>
</dbReference>
<evidence type="ECO:0000256" key="2">
    <source>
        <dbReference type="ARBA" id="ARBA00022490"/>
    </source>
</evidence>
<dbReference type="CDD" id="cd00830">
    <property type="entry name" value="KAS_III"/>
    <property type="match status" value="1"/>
</dbReference>
<sequence>MRKIGLVAVGTYVPEKKLTNSDLEKMVDTSDEWITTRTGIKERRIAPDDMHASDLAAKAVADCLAQVPNHYRPQLLIAATSTAEKCVPNQASLVAQKLNLTNLAAFDLNAACSGLVYALAVGWSLMQTGGYDHTLIAAGEKLSRFVNYKDRTTCVLFGDAGAALLLSAEEPEHEILAVELGADPSGADLVVMGGLNDEFYFRQDGRNVFKFAVEKMGNLIDRLKDRLGLTDNDRYFVIPHQANSRILEAVARNKGIPEERMISNIAKYGNTSAASIGLALKEAWAEKRFKKGDYLFLIGFGGGLSWAAAAVRW</sequence>
<comment type="subcellular location">
    <subcellularLocation>
        <location evidence="9">Cytoplasm</location>
    </subcellularLocation>
</comment>
<feature type="region of interest" description="ACP-binding" evidence="9">
    <location>
        <begin position="241"/>
        <end position="245"/>
    </location>
</feature>
<evidence type="ECO:0000259" key="10">
    <source>
        <dbReference type="Pfam" id="PF08541"/>
    </source>
</evidence>
<keyword evidence="5 9" id="KW-0276">Fatty acid metabolism</keyword>
<dbReference type="RefSeq" id="WP_181338794.1">
    <property type="nucleotide sequence ID" value="NZ_JAAKDE010000003.1"/>
</dbReference>
<evidence type="ECO:0000256" key="8">
    <source>
        <dbReference type="ARBA" id="ARBA00023315"/>
    </source>
</evidence>
<comment type="catalytic activity">
    <reaction evidence="9">
        <text>malonyl-[ACP] + acetyl-CoA + H(+) = 3-oxobutanoyl-[ACP] + CO2 + CoA</text>
        <dbReference type="Rhea" id="RHEA:12080"/>
        <dbReference type="Rhea" id="RHEA-COMP:9623"/>
        <dbReference type="Rhea" id="RHEA-COMP:9625"/>
        <dbReference type="ChEBI" id="CHEBI:15378"/>
        <dbReference type="ChEBI" id="CHEBI:16526"/>
        <dbReference type="ChEBI" id="CHEBI:57287"/>
        <dbReference type="ChEBI" id="CHEBI:57288"/>
        <dbReference type="ChEBI" id="CHEBI:78449"/>
        <dbReference type="ChEBI" id="CHEBI:78450"/>
        <dbReference type="EC" id="2.3.1.180"/>
    </reaction>
</comment>
<comment type="similarity">
    <text evidence="1 9">Belongs to the thiolase-like superfamily. FabH family.</text>
</comment>
<keyword evidence="4 9" id="KW-0808">Transferase</keyword>
<dbReference type="Gene3D" id="3.40.47.10">
    <property type="match status" value="1"/>
</dbReference>
<dbReference type="Pfam" id="PF08545">
    <property type="entry name" value="ACP_syn_III"/>
    <property type="match status" value="1"/>
</dbReference>
<evidence type="ECO:0000256" key="1">
    <source>
        <dbReference type="ARBA" id="ARBA00008642"/>
    </source>
</evidence>
<name>A0A8J6I118_9FIRM</name>
<keyword evidence="7 9" id="KW-0275">Fatty acid biosynthesis</keyword>
<dbReference type="UniPathway" id="UPA00094"/>
<evidence type="ECO:0000256" key="7">
    <source>
        <dbReference type="ARBA" id="ARBA00023160"/>
    </source>
</evidence>
<dbReference type="GO" id="GO:0004315">
    <property type="term" value="F:3-oxoacyl-[acyl-carrier-protein] synthase activity"/>
    <property type="evidence" value="ECO:0007669"/>
    <property type="project" value="InterPro"/>
</dbReference>
<dbReference type="PANTHER" id="PTHR34069:SF2">
    <property type="entry name" value="BETA-KETOACYL-[ACYL-CARRIER-PROTEIN] SYNTHASE III"/>
    <property type="match status" value="1"/>
</dbReference>
<dbReference type="GO" id="GO:0006633">
    <property type="term" value="P:fatty acid biosynthetic process"/>
    <property type="evidence" value="ECO:0007669"/>
    <property type="project" value="UniProtKB-UniRule"/>
</dbReference>
<dbReference type="EMBL" id="JAAKDE010000003">
    <property type="protein sequence ID" value="MBA2132344.1"/>
    <property type="molecule type" value="Genomic_DNA"/>
</dbReference>
<evidence type="ECO:0000256" key="4">
    <source>
        <dbReference type="ARBA" id="ARBA00022679"/>
    </source>
</evidence>
<comment type="subunit">
    <text evidence="9">Homodimer.</text>
</comment>
<evidence type="ECO:0000313" key="12">
    <source>
        <dbReference type="EMBL" id="MBA2132344.1"/>
    </source>
</evidence>
<comment type="caution">
    <text evidence="12">The sequence shown here is derived from an EMBL/GenBank/DDBJ whole genome shotgun (WGS) entry which is preliminary data.</text>
</comment>
<dbReference type="NCBIfam" id="NF006829">
    <property type="entry name" value="PRK09352.1"/>
    <property type="match status" value="1"/>
</dbReference>
<keyword evidence="2 9" id="KW-0963">Cytoplasm</keyword>
<feature type="active site" evidence="9">
    <location>
        <position position="240"/>
    </location>
</feature>
<dbReference type="GO" id="GO:0044550">
    <property type="term" value="P:secondary metabolite biosynthetic process"/>
    <property type="evidence" value="ECO:0007669"/>
    <property type="project" value="TreeGrafter"/>
</dbReference>
<evidence type="ECO:0000256" key="5">
    <source>
        <dbReference type="ARBA" id="ARBA00022832"/>
    </source>
</evidence>
<comment type="domain">
    <text evidence="9">The last Arg residue of the ACP-binding site is essential for the weak association between ACP/AcpP and FabH.</text>
</comment>
<evidence type="ECO:0000259" key="11">
    <source>
        <dbReference type="Pfam" id="PF08545"/>
    </source>
</evidence>
<dbReference type="Pfam" id="PF08541">
    <property type="entry name" value="ACP_syn_III_C"/>
    <property type="match status" value="1"/>
</dbReference>
<feature type="active site" evidence="9">
    <location>
        <position position="112"/>
    </location>
</feature>
<dbReference type="EC" id="2.3.1.180" evidence="9"/>
<evidence type="ECO:0000256" key="9">
    <source>
        <dbReference type="HAMAP-Rule" id="MF_01815"/>
    </source>
</evidence>
<dbReference type="NCBIfam" id="TIGR00747">
    <property type="entry name" value="fabH"/>
    <property type="match status" value="1"/>
</dbReference>
<dbReference type="Proteomes" id="UP000657177">
    <property type="component" value="Unassembled WGS sequence"/>
</dbReference>
<feature type="domain" description="Beta-ketoacyl-[acyl-carrier-protein] synthase III N-terminal" evidence="11">
    <location>
        <begin position="106"/>
        <end position="184"/>
    </location>
</feature>
<keyword evidence="6 9" id="KW-0443">Lipid metabolism</keyword>
<comment type="function">
    <text evidence="9">Catalyzes the condensation reaction of fatty acid synthesis by the addition to an acyl acceptor of two carbons from malonyl-ACP. Catalyzes the first condensation reaction which initiates fatty acid synthesis and may therefore play a role in governing the total rate of fatty acid production. Possesses both acetoacetyl-ACP synthase and acetyl transacylase activities. Its substrate specificity determines the biosynthesis of branched-chain and/or straight-chain of fatty acids.</text>
</comment>
<dbReference type="AlphaFoldDB" id="A0A8J6I118"/>
<keyword evidence="13" id="KW-1185">Reference proteome</keyword>
<dbReference type="InterPro" id="IPR013747">
    <property type="entry name" value="ACP_syn_III_C"/>
</dbReference>
<dbReference type="GO" id="GO:0033818">
    <property type="term" value="F:beta-ketoacyl-acyl-carrier-protein synthase III activity"/>
    <property type="evidence" value="ECO:0007669"/>
    <property type="project" value="UniProtKB-UniRule"/>
</dbReference>
<comment type="pathway">
    <text evidence="9">Lipid metabolism; fatty acid biosynthesis.</text>
</comment>
<gene>
    <name evidence="9" type="primary">fabH</name>
    <name evidence="12" type="ORF">G5B42_02110</name>
</gene>
<reference evidence="12" key="1">
    <citation type="submission" date="2020-06" db="EMBL/GenBank/DDBJ databases">
        <title>Novel chitinolytic bacterium.</title>
        <authorList>
            <person name="Ungkulpasvich U."/>
            <person name="Kosugi A."/>
            <person name="Uke A."/>
        </authorList>
    </citation>
    <scope>NUCLEOTIDE SEQUENCE</scope>
    <source>
        <strain evidence="12">UUS1-1</strain>
    </source>
</reference>
<dbReference type="InterPro" id="IPR004655">
    <property type="entry name" value="FabH"/>
</dbReference>
<dbReference type="HAMAP" id="MF_01815">
    <property type="entry name" value="FabH"/>
    <property type="match status" value="1"/>
</dbReference>
<dbReference type="InterPro" id="IPR013751">
    <property type="entry name" value="ACP_syn_III_N"/>
</dbReference>
<feature type="active site" evidence="9">
    <location>
        <position position="270"/>
    </location>
</feature>
<keyword evidence="8 9" id="KW-0012">Acyltransferase</keyword>